<evidence type="ECO:0000259" key="2">
    <source>
        <dbReference type="PROSITE" id="PS51208"/>
    </source>
</evidence>
<accession>A0A1S9ZPQ9</accession>
<name>A0A1S9ZPQ9_9GAMM</name>
<dbReference type="SMART" id="SM00014">
    <property type="entry name" value="acidPPc"/>
    <property type="match status" value="1"/>
</dbReference>
<dbReference type="Gene3D" id="2.40.128.130">
    <property type="entry name" value="Autotransporter beta-domain"/>
    <property type="match status" value="1"/>
</dbReference>
<protein>
    <submittedName>
        <fullName evidence="3">Acid phosphatase</fullName>
    </submittedName>
</protein>
<feature type="domain" description="Autotransporter" evidence="2">
    <location>
        <begin position="677"/>
        <end position="940"/>
    </location>
</feature>
<dbReference type="InterPro" id="IPR036938">
    <property type="entry name" value="PAP2/HPO_sf"/>
</dbReference>
<sequence length="940" mass="105488">MPKYKLLSASIAFSLLMSHQAYANDEEFDKLSTKIASQSQSWFQHLDAQVVTPFPQKGTLEAEVDRQISWDMQNNTTAERLALAEEDKNQSFTHVSHEFRKSALKEFAPHITDEQFLNIFKNLEYLSADAIYSYDSNAGRMRAYDFILKDKYLRGRPYQVMDMEGNYIEGYENLKTYIDSQGRERKNSSYPSGHTSNGFGQAVVMAMAFPERGQEVFSRALQYGESRVIVGAHFPTDTMTSRLSRYYYMAQLLNDDEIAQGLVRSIKQARQPFEEGCQNAPLKNCLEMLPQDLHEQYKASDYQIGYYGALKSDEKASRLEPEEIPDTAEALLRLRFNYLDGDARRQVLASTAYPKNSHAHMGDLDNKNHTWGLINLPKAYDGISHIYKDIETTTQDKHLDFAGFSLKDAWKNDISGTGRLILNHPGELTLSGNNTFAGATVKQGHLKFTGNNALTDDSYINQGTMSVTGQFQSKVVLNNDAEMMIFGQSDQPTTVQEIELSAKDSWIYVAPKGVYQVNANSQENNTTTDSQISIQTLSGVGHVIVEDHSNLHIDKLSGETRFSINPSDAPVKINELKGRHGVSIPSHISKDKNHQSLLKVDNNQGSFYLIDTNNNVVDAAEQGAYAYQLVMRPNNTLQLSQFANDNSPIASSMTKTALNTGMGSLYTLSSQMNNLGSMNNRQSVWLNHRYQENNIESRDTQFDLKLNQTTLGAGSKIGQTYLGAYINKSEGDVDHAFGGKNDLDATGFGVYLNRLLPNQREIFIQGAWQNVRQKIHAKQANHDNLTASIKDNAWAIALGAQQQMKLHNVDFQPSFEISHIQTNPKSFRYDQMPNLQINPEKASMTTVNIGTKISKNYGLLQPYLKAKVFYQDAKQDLNIIDMNNEVSQWSTDLSGFGFAGALGVTSQINSRFSISGEASAQYQEEVKTPIEAKLSLNYQF</sequence>
<dbReference type="InterPro" id="IPR000326">
    <property type="entry name" value="PAP2/HPO"/>
</dbReference>
<keyword evidence="1" id="KW-0732">Signal</keyword>
<proteinExistence type="predicted"/>
<dbReference type="RefSeq" id="WP_078255147.1">
    <property type="nucleotide sequence ID" value="NZ_MUXT01000001.1"/>
</dbReference>
<feature type="chain" id="PRO_5012210691" evidence="1">
    <location>
        <begin position="24"/>
        <end position="940"/>
    </location>
</feature>
<dbReference type="Proteomes" id="UP000190322">
    <property type="component" value="Unassembled WGS sequence"/>
</dbReference>
<dbReference type="SMART" id="SM00869">
    <property type="entry name" value="Autotransporter"/>
    <property type="match status" value="1"/>
</dbReference>
<gene>
    <name evidence="3" type="ORF">B0180_00305</name>
</gene>
<evidence type="ECO:0000313" key="3">
    <source>
        <dbReference type="EMBL" id="OOR85277.1"/>
    </source>
</evidence>
<comment type="caution">
    <text evidence="3">The sequence shown here is derived from an EMBL/GenBank/DDBJ whole genome shotgun (WGS) entry which is preliminary data.</text>
</comment>
<reference evidence="3 4" key="1">
    <citation type="submission" date="2017-02" db="EMBL/GenBank/DDBJ databases">
        <title>Draft genome sequence of Moraxella canis CCUG 8415A type strain.</title>
        <authorList>
            <person name="Engstrom-Jakobsson H."/>
            <person name="Salva-Serra F."/>
            <person name="Thorell K."/>
            <person name="Gonzales-Siles L."/>
            <person name="Karlsson R."/>
            <person name="Boulund F."/>
            <person name="Engstrand L."/>
            <person name="Moore E."/>
        </authorList>
    </citation>
    <scope>NUCLEOTIDE SEQUENCE [LARGE SCALE GENOMIC DNA]</scope>
    <source>
        <strain evidence="3 4">CCUG 8415A</strain>
    </source>
</reference>
<evidence type="ECO:0000313" key="4">
    <source>
        <dbReference type="Proteomes" id="UP000190322"/>
    </source>
</evidence>
<evidence type="ECO:0000256" key="1">
    <source>
        <dbReference type="SAM" id="SignalP"/>
    </source>
</evidence>
<dbReference type="SUPFAM" id="SSF103515">
    <property type="entry name" value="Autotransporter"/>
    <property type="match status" value="1"/>
</dbReference>
<dbReference type="EMBL" id="MUXT01000001">
    <property type="protein sequence ID" value="OOR85277.1"/>
    <property type="molecule type" value="Genomic_DNA"/>
</dbReference>
<dbReference type="Gene3D" id="1.20.144.10">
    <property type="entry name" value="Phosphatidic acid phosphatase type 2/haloperoxidase"/>
    <property type="match status" value="1"/>
</dbReference>
<dbReference type="Pfam" id="PF01569">
    <property type="entry name" value="PAP2"/>
    <property type="match status" value="1"/>
</dbReference>
<dbReference type="AlphaFoldDB" id="A0A1S9ZPQ9"/>
<dbReference type="InterPro" id="IPR036709">
    <property type="entry name" value="Autotransporte_beta_dom_sf"/>
</dbReference>
<dbReference type="InterPro" id="IPR005546">
    <property type="entry name" value="Autotransporte_beta"/>
</dbReference>
<organism evidence="3 4">
    <name type="scientific">Moraxella canis</name>
    <dbReference type="NCBI Taxonomy" id="90239"/>
    <lineage>
        <taxon>Bacteria</taxon>
        <taxon>Pseudomonadati</taxon>
        <taxon>Pseudomonadota</taxon>
        <taxon>Gammaproteobacteria</taxon>
        <taxon>Moraxellales</taxon>
        <taxon>Moraxellaceae</taxon>
        <taxon>Moraxella</taxon>
    </lineage>
</organism>
<dbReference type="SUPFAM" id="SSF48317">
    <property type="entry name" value="Acid phosphatase/Vanadium-dependent haloperoxidase"/>
    <property type="match status" value="1"/>
</dbReference>
<dbReference type="PROSITE" id="PS51208">
    <property type="entry name" value="AUTOTRANSPORTER"/>
    <property type="match status" value="1"/>
</dbReference>
<feature type="signal peptide" evidence="1">
    <location>
        <begin position="1"/>
        <end position="23"/>
    </location>
</feature>